<dbReference type="Gene3D" id="3.90.550.50">
    <property type="match status" value="1"/>
</dbReference>
<dbReference type="Ensembl" id="ENSCSAVT00000001385.1">
    <property type="protein sequence ID" value="ENSCSAVP00000001369.1"/>
    <property type="gene ID" value="ENSCSAVG00000000760.1"/>
</dbReference>
<dbReference type="STRING" id="51511.ENSCSAVP00000001369"/>
<keyword evidence="3" id="KW-1185">Reference proteome</keyword>
<organism evidence="2 3">
    <name type="scientific">Ciona savignyi</name>
    <name type="common">Pacific transparent sea squirt</name>
    <dbReference type="NCBI Taxonomy" id="51511"/>
    <lineage>
        <taxon>Eukaryota</taxon>
        <taxon>Metazoa</taxon>
        <taxon>Chordata</taxon>
        <taxon>Tunicata</taxon>
        <taxon>Ascidiacea</taxon>
        <taxon>Phlebobranchia</taxon>
        <taxon>Cionidae</taxon>
        <taxon>Ciona</taxon>
    </lineage>
</organism>
<evidence type="ECO:0000313" key="2">
    <source>
        <dbReference type="Ensembl" id="ENSCSAVP00000001369.1"/>
    </source>
</evidence>
<feature type="transmembrane region" description="Helical" evidence="1">
    <location>
        <begin position="26"/>
        <end position="45"/>
    </location>
</feature>
<evidence type="ECO:0000256" key="1">
    <source>
        <dbReference type="SAM" id="Phobius"/>
    </source>
</evidence>
<dbReference type="Proteomes" id="UP000007875">
    <property type="component" value="Unassembled WGS sequence"/>
</dbReference>
<accession>H2Y7S1</accession>
<sequence length="174" mass="19766">MIRHRKLNTECLVTSAARVYRKQKQIVVPFIWGILVGITITAVLFQQHILFSGEIHWPVEGGRLLDIDDKIRNSVYLNNSLSHEQNRTTVSSRFIHHHLEHNLQSPDAPALSQAEETFRTKTRIFVGVISAEKFLNSRAVAVNNTWGNQVDKLEFFAEHGTPEQFGVPVVNLDG</sequence>
<reference evidence="2" key="3">
    <citation type="submission" date="2025-09" db="UniProtKB">
        <authorList>
            <consortium name="Ensembl"/>
        </authorList>
    </citation>
    <scope>IDENTIFICATION</scope>
</reference>
<reference evidence="3" key="1">
    <citation type="submission" date="2003-08" db="EMBL/GenBank/DDBJ databases">
        <authorList>
            <person name="Birren B."/>
            <person name="Nusbaum C."/>
            <person name="Abebe A."/>
            <person name="Abouelleil A."/>
            <person name="Adekoya E."/>
            <person name="Ait-zahra M."/>
            <person name="Allen N."/>
            <person name="Allen T."/>
            <person name="An P."/>
            <person name="Anderson M."/>
            <person name="Anderson S."/>
            <person name="Arachchi H."/>
            <person name="Armbruster J."/>
            <person name="Bachantsang P."/>
            <person name="Baldwin J."/>
            <person name="Barry A."/>
            <person name="Bayul T."/>
            <person name="Blitshsteyn B."/>
            <person name="Bloom T."/>
            <person name="Blye J."/>
            <person name="Boguslavskiy L."/>
            <person name="Borowsky M."/>
            <person name="Boukhgalter B."/>
            <person name="Brunache A."/>
            <person name="Butler J."/>
            <person name="Calixte N."/>
            <person name="Calvo S."/>
            <person name="Camarata J."/>
            <person name="Campo K."/>
            <person name="Chang J."/>
            <person name="Cheshatsang Y."/>
            <person name="Citroen M."/>
            <person name="Collymore A."/>
            <person name="Considine T."/>
            <person name="Cook A."/>
            <person name="Cooke P."/>
            <person name="Corum B."/>
            <person name="Cuomo C."/>
            <person name="David R."/>
            <person name="Dawoe T."/>
            <person name="Degray S."/>
            <person name="Dodge S."/>
            <person name="Dooley K."/>
            <person name="Dorje P."/>
            <person name="Dorjee K."/>
            <person name="Dorris L."/>
            <person name="Duffey N."/>
            <person name="Dupes A."/>
            <person name="Elkins T."/>
            <person name="Engels R."/>
            <person name="Erickson J."/>
            <person name="Farina A."/>
            <person name="Faro S."/>
            <person name="Ferreira P."/>
            <person name="Fischer H."/>
            <person name="Fitzgerald M."/>
            <person name="Foley K."/>
            <person name="Gage D."/>
            <person name="Galagan J."/>
            <person name="Gearin G."/>
            <person name="Gnerre S."/>
            <person name="Gnirke A."/>
            <person name="Goyette A."/>
            <person name="Graham J."/>
            <person name="Grandbois E."/>
            <person name="Gyaltsen K."/>
            <person name="Hafez N."/>
            <person name="Hagopian D."/>
            <person name="Hagos B."/>
            <person name="Hall J."/>
            <person name="Hatcher B."/>
            <person name="Heller A."/>
            <person name="Higgins H."/>
            <person name="Honan T."/>
            <person name="Horn A."/>
            <person name="Houde N."/>
            <person name="Hughes L."/>
            <person name="Hulme W."/>
            <person name="Husby E."/>
            <person name="Iliev I."/>
            <person name="Jaffe D."/>
            <person name="Jones C."/>
            <person name="Kamal M."/>
            <person name="Kamat A."/>
            <person name="Kamvysselis M."/>
            <person name="Karlsson E."/>
            <person name="Kells C."/>
            <person name="Kieu A."/>
            <person name="Kisner P."/>
            <person name="Kodira C."/>
            <person name="Kulbokas E."/>
            <person name="Labutti K."/>
            <person name="Lama D."/>
            <person name="Landers T."/>
            <person name="Leger J."/>
            <person name="Levine S."/>
            <person name="Lewis D."/>
            <person name="Lewis T."/>
            <person name="Lindblad-toh K."/>
            <person name="Liu X."/>
            <person name="Lokyitsang T."/>
            <person name="Lokyitsang Y."/>
            <person name="Lucien O."/>
            <person name="Lui A."/>
            <person name="Ma L.J."/>
            <person name="Mabbitt R."/>
            <person name="Macdonald J."/>
            <person name="Maclean C."/>
            <person name="Major J."/>
            <person name="Manning J."/>
            <person name="Marabella R."/>
            <person name="Maru K."/>
            <person name="Matthews C."/>
            <person name="Mauceli E."/>
            <person name="Mccarthy M."/>
            <person name="Mcdonough S."/>
            <person name="Mcghee T."/>
            <person name="Meldrim J."/>
            <person name="Meneus L."/>
            <person name="Mesirov J."/>
            <person name="Mihalev A."/>
            <person name="Mihova T."/>
            <person name="Mikkelsen T."/>
            <person name="Mlenga V."/>
            <person name="Moru K."/>
            <person name="Mozes J."/>
            <person name="Mulrain L."/>
            <person name="Munson G."/>
            <person name="Naylor J."/>
            <person name="Newes C."/>
            <person name="Nguyen C."/>
            <person name="Nguyen N."/>
            <person name="Nguyen T."/>
            <person name="Nicol R."/>
            <person name="Nielsen C."/>
            <person name="Nizzari M."/>
            <person name="Norbu C."/>
            <person name="Norbu N."/>
            <person name="O'donnell P."/>
            <person name="Okoawo O."/>
            <person name="O'leary S."/>
            <person name="Omotosho B."/>
            <person name="O'neill K."/>
            <person name="Osman S."/>
            <person name="Parker S."/>
            <person name="Perrin D."/>
            <person name="Phunkhang P."/>
            <person name="Piqani B."/>
            <person name="Purcell S."/>
            <person name="Rachupka T."/>
            <person name="Ramasamy U."/>
            <person name="Rameau R."/>
            <person name="Ray V."/>
            <person name="Raymond C."/>
            <person name="Retta R."/>
            <person name="Richardson S."/>
            <person name="Rise C."/>
            <person name="Rodriguez J."/>
            <person name="Rogers J."/>
            <person name="Rogov P."/>
            <person name="Rutman M."/>
            <person name="Schupbach R."/>
            <person name="Seaman C."/>
            <person name="Settipalli S."/>
            <person name="Sharpe T."/>
            <person name="Sheridan J."/>
            <person name="Sherpa N."/>
            <person name="Shi J."/>
            <person name="Smirnov S."/>
            <person name="Smith C."/>
            <person name="Sougnez C."/>
            <person name="Spencer B."/>
            <person name="Stalker J."/>
            <person name="Stange-thomann N."/>
            <person name="Stavropoulos S."/>
            <person name="Stetson K."/>
            <person name="Stone C."/>
            <person name="Stone S."/>
            <person name="Stubbs M."/>
            <person name="Talamas J."/>
            <person name="Tchuinga P."/>
            <person name="Tenzing P."/>
            <person name="Tesfaye S."/>
            <person name="Theodore J."/>
            <person name="Thoulutsang Y."/>
            <person name="Topham K."/>
            <person name="Towey S."/>
            <person name="Tsamla T."/>
            <person name="Tsomo N."/>
            <person name="Vallee D."/>
            <person name="Vassiliev H."/>
            <person name="Venkataraman V."/>
            <person name="Vinson J."/>
            <person name="Vo A."/>
            <person name="Wade C."/>
            <person name="Wang S."/>
            <person name="Wangchuk T."/>
            <person name="Wangdi T."/>
            <person name="Whittaker C."/>
            <person name="Wilkinson J."/>
            <person name="Wu Y."/>
            <person name="Wyman D."/>
            <person name="Yadav S."/>
            <person name="Yang S."/>
            <person name="Yang X."/>
            <person name="Yeager S."/>
            <person name="Yee E."/>
            <person name="Young G."/>
            <person name="Zainoun J."/>
            <person name="Zembeck L."/>
            <person name="Zimmer A."/>
            <person name="Zody M."/>
            <person name="Lander E."/>
        </authorList>
    </citation>
    <scope>NUCLEOTIDE SEQUENCE [LARGE SCALE GENOMIC DNA]</scope>
</reference>
<proteinExistence type="predicted"/>
<dbReference type="HOGENOM" id="CLU_1543500_0_0_1"/>
<dbReference type="AlphaFoldDB" id="H2Y7S1"/>
<evidence type="ECO:0008006" key="4">
    <source>
        <dbReference type="Google" id="ProtNLM"/>
    </source>
</evidence>
<protein>
    <recommendedName>
        <fullName evidence="4">Hexosyltransferase</fullName>
    </recommendedName>
</protein>
<keyword evidence="1" id="KW-1133">Transmembrane helix</keyword>
<evidence type="ECO:0000313" key="3">
    <source>
        <dbReference type="Proteomes" id="UP000007875"/>
    </source>
</evidence>
<name>H2Y7S1_CIOSA</name>
<keyword evidence="1" id="KW-0812">Transmembrane</keyword>
<dbReference type="InParanoid" id="H2Y7S1"/>
<keyword evidence="1" id="KW-0472">Membrane</keyword>
<reference evidence="2" key="2">
    <citation type="submission" date="2025-08" db="UniProtKB">
        <authorList>
            <consortium name="Ensembl"/>
        </authorList>
    </citation>
    <scope>IDENTIFICATION</scope>
</reference>